<evidence type="ECO:0000313" key="1">
    <source>
        <dbReference type="EMBL" id="QJA69108.1"/>
    </source>
</evidence>
<accession>A0A6M3JIG7</accession>
<sequence length="143" mass="17076">MIKCNDIKTQKKINKAMNKAVEAQLKKDKENRDRNLTNFIKKTEIQPKDQKDCGCNDEMRTFCEEHYREYVSGIKVGENKRKAYQFGYEEARQQVKKDLIEKIKKMKKYPPNNKQNVNYLRTEENRIGDKKLDQVIREIEGVE</sequence>
<name>A0A6M3JIG7_9ZZZZ</name>
<dbReference type="AlphaFoldDB" id="A0A6M3JIG7"/>
<proteinExistence type="predicted"/>
<gene>
    <name evidence="1" type="ORF">MM415A05061_0007</name>
</gene>
<protein>
    <submittedName>
        <fullName evidence="1">Uncharacterized protein</fullName>
    </submittedName>
</protein>
<reference evidence="1" key="1">
    <citation type="submission" date="2020-03" db="EMBL/GenBank/DDBJ databases">
        <title>The deep terrestrial virosphere.</title>
        <authorList>
            <person name="Holmfeldt K."/>
            <person name="Nilsson E."/>
            <person name="Simone D."/>
            <person name="Lopez-Fernandez M."/>
            <person name="Wu X."/>
            <person name="de Brujin I."/>
            <person name="Lundin D."/>
            <person name="Andersson A."/>
            <person name="Bertilsson S."/>
            <person name="Dopson M."/>
        </authorList>
    </citation>
    <scope>NUCLEOTIDE SEQUENCE</scope>
    <source>
        <strain evidence="1">MM415A05061</strain>
    </source>
</reference>
<organism evidence="1">
    <name type="scientific">viral metagenome</name>
    <dbReference type="NCBI Taxonomy" id="1070528"/>
    <lineage>
        <taxon>unclassified sequences</taxon>
        <taxon>metagenomes</taxon>
        <taxon>organismal metagenomes</taxon>
    </lineage>
</organism>
<dbReference type="EMBL" id="MT141678">
    <property type="protein sequence ID" value="QJA69108.1"/>
    <property type="molecule type" value="Genomic_DNA"/>
</dbReference>